<dbReference type="OMA" id="KNDANTR"/>
<dbReference type="EMBL" id="UFQS01002256">
    <property type="protein sequence ID" value="SSX13614.1"/>
    <property type="molecule type" value="Genomic_DNA"/>
</dbReference>
<dbReference type="InterPro" id="IPR043504">
    <property type="entry name" value="Peptidase_S1_PA_chymotrypsin"/>
</dbReference>
<dbReference type="Gene3D" id="2.40.10.10">
    <property type="entry name" value="Trypsin-like serine proteases"/>
    <property type="match status" value="4"/>
</dbReference>
<dbReference type="PROSITE" id="PS50240">
    <property type="entry name" value="TRYPSIN_DOM"/>
    <property type="match status" value="2"/>
</dbReference>
<keyword evidence="3" id="KW-0399">Innate immunity</keyword>
<keyword evidence="5" id="KW-0391">Immunity</keyword>
<evidence type="ECO:0000256" key="1">
    <source>
        <dbReference type="ARBA" id="ARBA00004613"/>
    </source>
</evidence>
<evidence type="ECO:0000256" key="3">
    <source>
        <dbReference type="ARBA" id="ARBA00022588"/>
    </source>
</evidence>
<dbReference type="InterPro" id="IPR001254">
    <property type="entry name" value="Trypsin_dom"/>
</dbReference>
<dbReference type="GO" id="GO:0004252">
    <property type="term" value="F:serine-type endopeptidase activity"/>
    <property type="evidence" value="ECO:0007669"/>
    <property type="project" value="InterPro"/>
</dbReference>
<dbReference type="FunFam" id="2.40.10.10:FF:000028">
    <property type="entry name" value="Serine protease easter"/>
    <property type="match status" value="1"/>
</dbReference>
<dbReference type="EMBL" id="UFQT01002256">
    <property type="protein sequence ID" value="SSX33040.1"/>
    <property type="molecule type" value="Genomic_DNA"/>
</dbReference>
<name>A0A336MSG9_CULSO</name>
<dbReference type="SMART" id="SM00020">
    <property type="entry name" value="Tryp_SPc"/>
    <property type="match status" value="2"/>
</dbReference>
<evidence type="ECO:0000256" key="6">
    <source>
        <dbReference type="ARBA" id="ARBA00023157"/>
    </source>
</evidence>
<reference evidence="12" key="2">
    <citation type="submission" date="2018-07" db="EMBL/GenBank/DDBJ databases">
        <authorList>
            <person name="Quirk P.G."/>
            <person name="Krulwich T.A."/>
        </authorList>
    </citation>
    <scope>NUCLEOTIDE SEQUENCE</scope>
</reference>
<evidence type="ECO:0000256" key="4">
    <source>
        <dbReference type="ARBA" id="ARBA00022729"/>
    </source>
</evidence>
<evidence type="ECO:0000256" key="7">
    <source>
        <dbReference type="ARBA" id="ARBA00023180"/>
    </source>
</evidence>
<dbReference type="PANTHER" id="PTHR24260:SF147">
    <property type="entry name" value="EG:BACR7A4.3 PROTEIN-RELATED"/>
    <property type="match status" value="1"/>
</dbReference>
<dbReference type="PANTHER" id="PTHR24260">
    <property type="match status" value="1"/>
</dbReference>
<dbReference type="GO" id="GO:0006508">
    <property type="term" value="P:proteolysis"/>
    <property type="evidence" value="ECO:0007669"/>
    <property type="project" value="UniProtKB-KW"/>
</dbReference>
<accession>A0A336MSG9</accession>
<dbReference type="Pfam" id="PF00089">
    <property type="entry name" value="Trypsin"/>
    <property type="match status" value="2"/>
</dbReference>
<dbReference type="InterPro" id="IPR009003">
    <property type="entry name" value="Peptidase_S1_PA"/>
</dbReference>
<evidence type="ECO:0000259" key="10">
    <source>
        <dbReference type="PROSITE" id="PS50240"/>
    </source>
</evidence>
<evidence type="ECO:0000256" key="9">
    <source>
        <dbReference type="RuleBase" id="RU363034"/>
    </source>
</evidence>
<protein>
    <submittedName>
        <fullName evidence="12">CSON005865 protein</fullName>
    </submittedName>
</protein>
<keyword evidence="9" id="KW-0378">Hydrolase</keyword>
<keyword evidence="7" id="KW-0325">Glycoprotein</keyword>
<organism evidence="12">
    <name type="scientific">Culicoides sonorensis</name>
    <name type="common">Biting midge</name>
    <dbReference type="NCBI Taxonomy" id="179676"/>
    <lineage>
        <taxon>Eukaryota</taxon>
        <taxon>Metazoa</taxon>
        <taxon>Ecdysozoa</taxon>
        <taxon>Arthropoda</taxon>
        <taxon>Hexapoda</taxon>
        <taxon>Insecta</taxon>
        <taxon>Pterygota</taxon>
        <taxon>Neoptera</taxon>
        <taxon>Endopterygota</taxon>
        <taxon>Diptera</taxon>
        <taxon>Nematocera</taxon>
        <taxon>Chironomoidea</taxon>
        <taxon>Ceratopogonidae</taxon>
        <taxon>Ceratopogoninae</taxon>
        <taxon>Culicoides</taxon>
        <taxon>Monoculicoides</taxon>
    </lineage>
</organism>
<evidence type="ECO:0000256" key="5">
    <source>
        <dbReference type="ARBA" id="ARBA00022859"/>
    </source>
</evidence>
<dbReference type="VEuPathDB" id="VectorBase:CSON005865"/>
<keyword evidence="9" id="KW-0645">Protease</keyword>
<dbReference type="InterPro" id="IPR018114">
    <property type="entry name" value="TRYPSIN_HIS"/>
</dbReference>
<sequence length="856" mass="98264">MKEAKKFTRILEFKEFFYENVPHIVSASSSLFAYPKSHKIIETLMPEHGWTSIRECPMRYFDNGFLEEVAPLNGRPAEEREFSHMVAIGWSDKVSGSISWNCGGSLISENVILTAAHCTIWKGKRPDVVRLGDLNLMEGNDDENVQEFGVKEIVTHPNYTSRLHYNDIALIRLNDTVRIHDTITPACLWNYPFMKFSLIEACGYGQTSYLGQTSPRLLKVELSPVPHSECNEFYEANRKLPHGILQETQLCATDFTDRQMDTCLGDSGGPLQVKLLANARMTPFIIGLTSFGRACGDPTPGVYTKISSYIDWIESELKLSFEPFECANRYAIYREFEDDVITSITKRKFGSWANYDLTRAHVDVYTDNVKHRVSILYDADVSKKCGGVILTENFILTLSSCVKGHKKSEFKVKIDENSIYDVKSVYFNPNDEHGYGLALLQLTDYIKFSNDIHPVCLWTDNQIPNDMELEINGWGPRDYHNIYLDANDRPGFGYISIRAKQMINDTKCDENQLCYGNNGLYLLPETCEIDVGGPLERKFYPFTYKFFPYVMGINAFGSDCGFGESSVSFKVSKIINWIDEIIFGNENSKISPLNSLSRSKRELIESKSYNESHRFELEDCPHIYERYRKKSGHTFNFDDMPIYQHVVFIGNDKFYWPCHGVLISNQHVLASYSCLFNPRNHPFEFSPSLVGIGSEKREIIDVKHYENRTTLIKLNETIELTSNTVPACLWLEKDTTPFELTILRPGHDKTETSYIPVRPYQNNICKHLRSKNENNMETLEELLAKENYGCLSFIYGKTSCDFEDNRVIVQAIRNISETIVPFIVGIVDTNAECVENKPLIYSRIAYDIDWIRENMK</sequence>
<comment type="subcellular location">
    <subcellularLocation>
        <location evidence="1">Secreted</location>
    </subcellularLocation>
</comment>
<dbReference type="InterPro" id="IPR001314">
    <property type="entry name" value="Peptidase_S1A"/>
</dbReference>
<dbReference type="GO" id="GO:0005576">
    <property type="term" value="C:extracellular region"/>
    <property type="evidence" value="ECO:0007669"/>
    <property type="project" value="UniProtKB-SubCell"/>
</dbReference>
<dbReference type="AlphaFoldDB" id="A0A336MSG9"/>
<feature type="domain" description="Peptidase S1" evidence="10">
    <location>
        <begin position="357"/>
        <end position="583"/>
    </location>
</feature>
<comment type="similarity">
    <text evidence="8">Belongs to the peptidase S1 family. CLIP subfamily.</text>
</comment>
<dbReference type="PROSITE" id="PS00134">
    <property type="entry name" value="TRYPSIN_HIS"/>
    <property type="match status" value="1"/>
</dbReference>
<evidence type="ECO:0000256" key="8">
    <source>
        <dbReference type="ARBA" id="ARBA00024195"/>
    </source>
</evidence>
<reference evidence="11" key="1">
    <citation type="submission" date="2018-04" db="EMBL/GenBank/DDBJ databases">
        <authorList>
            <person name="Go L.Y."/>
            <person name="Mitchell J.A."/>
        </authorList>
    </citation>
    <scope>NUCLEOTIDE SEQUENCE</scope>
    <source>
        <tissue evidence="11">Whole organism</tissue>
    </source>
</reference>
<gene>
    <name evidence="12" type="primary">CSON005865</name>
</gene>
<evidence type="ECO:0000313" key="12">
    <source>
        <dbReference type="EMBL" id="SSX33040.1"/>
    </source>
</evidence>
<keyword evidence="9" id="KW-0720">Serine protease</keyword>
<dbReference type="SUPFAM" id="SSF50494">
    <property type="entry name" value="Trypsin-like serine proteases"/>
    <property type="match status" value="3"/>
</dbReference>
<dbReference type="InterPro" id="IPR033116">
    <property type="entry name" value="TRYPSIN_SER"/>
</dbReference>
<evidence type="ECO:0000256" key="2">
    <source>
        <dbReference type="ARBA" id="ARBA00022525"/>
    </source>
</evidence>
<dbReference type="InterPro" id="IPR051333">
    <property type="entry name" value="CLIP_Serine_Protease"/>
</dbReference>
<dbReference type="PROSITE" id="PS00135">
    <property type="entry name" value="TRYPSIN_SER"/>
    <property type="match status" value="1"/>
</dbReference>
<dbReference type="GO" id="GO:0045087">
    <property type="term" value="P:innate immune response"/>
    <property type="evidence" value="ECO:0007669"/>
    <property type="project" value="UniProtKB-KW"/>
</dbReference>
<evidence type="ECO:0000313" key="11">
    <source>
        <dbReference type="EMBL" id="SSX13614.1"/>
    </source>
</evidence>
<dbReference type="PRINTS" id="PR00722">
    <property type="entry name" value="CHYMOTRYPSIN"/>
</dbReference>
<proteinExistence type="inferred from homology"/>
<feature type="domain" description="Peptidase S1" evidence="10">
    <location>
        <begin position="71"/>
        <end position="318"/>
    </location>
</feature>
<dbReference type="CDD" id="cd00190">
    <property type="entry name" value="Tryp_SPc"/>
    <property type="match status" value="1"/>
</dbReference>
<keyword evidence="6" id="KW-1015">Disulfide bond</keyword>
<keyword evidence="4" id="KW-0732">Signal</keyword>
<keyword evidence="2" id="KW-0964">Secreted</keyword>